<dbReference type="CDD" id="cd15831">
    <property type="entry name" value="BTAD"/>
    <property type="match status" value="1"/>
</dbReference>
<dbReference type="GO" id="GO:0000160">
    <property type="term" value="P:phosphorelay signal transduction system"/>
    <property type="evidence" value="ECO:0007669"/>
    <property type="project" value="UniProtKB-KW"/>
</dbReference>
<accession>A0A918DS75</accession>
<dbReference type="InterPro" id="IPR027417">
    <property type="entry name" value="P-loop_NTPase"/>
</dbReference>
<dbReference type="GO" id="GO:0003677">
    <property type="term" value="F:DNA binding"/>
    <property type="evidence" value="ECO:0007669"/>
    <property type="project" value="UniProtKB-KW"/>
</dbReference>
<dbReference type="AlphaFoldDB" id="A0A918DS75"/>
<dbReference type="SMART" id="SM01043">
    <property type="entry name" value="BTAD"/>
    <property type="match status" value="1"/>
</dbReference>
<dbReference type="InterPro" id="IPR005158">
    <property type="entry name" value="BTAD"/>
</dbReference>
<dbReference type="InterPro" id="IPR058852">
    <property type="entry name" value="HTH_77"/>
</dbReference>
<dbReference type="Gene3D" id="1.25.40.10">
    <property type="entry name" value="Tetratricopeptide repeat domain"/>
    <property type="match status" value="2"/>
</dbReference>
<evidence type="ECO:0000313" key="8">
    <source>
        <dbReference type="Proteomes" id="UP000641932"/>
    </source>
</evidence>
<dbReference type="PANTHER" id="PTHR47691:SF3">
    <property type="entry name" value="HTH-TYPE TRANSCRIPTIONAL REGULATOR RV0890C-RELATED"/>
    <property type="match status" value="1"/>
</dbReference>
<protein>
    <recommendedName>
        <fullName evidence="9">AfsR family transcriptional regulator</fullName>
    </recommendedName>
</protein>
<dbReference type="SMART" id="SM00862">
    <property type="entry name" value="Trans_reg_C"/>
    <property type="match status" value="1"/>
</dbReference>
<feature type="domain" description="OmpR/PhoB-type" evidence="5">
    <location>
        <begin position="17"/>
        <end position="103"/>
    </location>
</feature>
<organism evidence="7 8">
    <name type="scientific">Wenjunlia tyrosinilytica</name>
    <dbReference type="NCBI Taxonomy" id="1544741"/>
    <lineage>
        <taxon>Bacteria</taxon>
        <taxon>Bacillati</taxon>
        <taxon>Actinomycetota</taxon>
        <taxon>Actinomycetes</taxon>
        <taxon>Kitasatosporales</taxon>
        <taxon>Streptomycetaceae</taxon>
        <taxon>Wenjunlia</taxon>
    </lineage>
</organism>
<gene>
    <name evidence="7" type="ORF">GCM10012280_00860</name>
</gene>
<name>A0A918DS75_9ACTN</name>
<evidence type="ECO:0000313" key="7">
    <source>
        <dbReference type="EMBL" id="GGO80009.1"/>
    </source>
</evidence>
<evidence type="ECO:0008006" key="9">
    <source>
        <dbReference type="Google" id="ProtNLM"/>
    </source>
</evidence>
<evidence type="ECO:0000256" key="2">
    <source>
        <dbReference type="ARBA" id="ARBA00023012"/>
    </source>
</evidence>
<evidence type="ECO:0000259" key="6">
    <source>
        <dbReference type="SMART" id="SM01043"/>
    </source>
</evidence>
<dbReference type="GO" id="GO:0006355">
    <property type="term" value="P:regulation of DNA-templated transcription"/>
    <property type="evidence" value="ECO:0007669"/>
    <property type="project" value="InterPro"/>
</dbReference>
<feature type="domain" description="Bacterial transcriptional activator" evidence="6">
    <location>
        <begin position="110"/>
        <end position="252"/>
    </location>
</feature>
<dbReference type="PANTHER" id="PTHR47691">
    <property type="entry name" value="REGULATOR-RELATED"/>
    <property type="match status" value="1"/>
</dbReference>
<dbReference type="Gene3D" id="3.40.50.300">
    <property type="entry name" value="P-loop containing nucleotide triphosphate hydrolases"/>
    <property type="match status" value="1"/>
</dbReference>
<dbReference type="RefSeq" id="WP_308425088.1">
    <property type="nucleotide sequence ID" value="NZ_BMMS01000001.1"/>
</dbReference>
<dbReference type="InterPro" id="IPR016032">
    <property type="entry name" value="Sig_transdc_resp-reg_C-effctor"/>
</dbReference>
<reference evidence="7" key="2">
    <citation type="submission" date="2020-09" db="EMBL/GenBank/DDBJ databases">
        <authorList>
            <person name="Sun Q."/>
            <person name="Zhou Y."/>
        </authorList>
    </citation>
    <scope>NUCLEOTIDE SEQUENCE</scope>
    <source>
        <strain evidence="7">CGMCC 4.7201</strain>
    </source>
</reference>
<feature type="region of interest" description="Disordered" evidence="4">
    <location>
        <begin position="256"/>
        <end position="307"/>
    </location>
</feature>
<dbReference type="Pfam" id="PF03704">
    <property type="entry name" value="BTAD"/>
    <property type="match status" value="1"/>
</dbReference>
<keyword evidence="3" id="KW-0238">DNA-binding</keyword>
<comment type="similarity">
    <text evidence="1">Belongs to the AfsR/DnrI/RedD regulatory family.</text>
</comment>
<dbReference type="Pfam" id="PF25872">
    <property type="entry name" value="HTH_77"/>
    <property type="match status" value="1"/>
</dbReference>
<dbReference type="Proteomes" id="UP000641932">
    <property type="component" value="Unassembled WGS sequence"/>
</dbReference>
<evidence type="ECO:0000256" key="4">
    <source>
        <dbReference type="SAM" id="MobiDB-lite"/>
    </source>
</evidence>
<dbReference type="SUPFAM" id="SSF52540">
    <property type="entry name" value="P-loop containing nucleoside triphosphate hydrolases"/>
    <property type="match status" value="1"/>
</dbReference>
<comment type="caution">
    <text evidence="7">The sequence shown here is derived from an EMBL/GenBank/DDBJ whole genome shotgun (WGS) entry which is preliminary data.</text>
</comment>
<dbReference type="InterPro" id="IPR001867">
    <property type="entry name" value="OmpR/PhoB-type_DNA-bd"/>
</dbReference>
<proteinExistence type="inferred from homology"/>
<evidence type="ECO:0000256" key="3">
    <source>
        <dbReference type="ARBA" id="ARBA00023125"/>
    </source>
</evidence>
<keyword evidence="2" id="KW-0902">Two-component regulatory system</keyword>
<dbReference type="InterPro" id="IPR036388">
    <property type="entry name" value="WH-like_DNA-bd_sf"/>
</dbReference>
<dbReference type="PRINTS" id="PR00364">
    <property type="entry name" value="DISEASERSIST"/>
</dbReference>
<evidence type="ECO:0000256" key="1">
    <source>
        <dbReference type="ARBA" id="ARBA00005820"/>
    </source>
</evidence>
<sequence length="1147" mass="122775">MLRYGILGVTQVHRDDGSAVPLGGARLRALLAALALRPGRPVPVEILIGQVWGDAAPRDTAASGTASRGAPQDTMGALQALVARLRRALGHDAVGSDGRGYWLNAAPAEVDLGRFEELSAAGSRALAVGDTEDAAAVLREALGLWRGAALADLPDRAAAAARCDALRLEALRQRITADLALGRAAEVLPELEELVHDHPLHEPLRALLIRALHLSGRTADALEAFERVRGELAERLGADPGPQLRALHRELLAAQEPPGDGTAAPASAGHPRTGSPVTGNPTTGKWRPDHPTAGNPTTGNPRPGNLRARLTSFVGRESELSGLRQDLASARLVTLTGPGGSGKTRLSQEAAALVAGQWPDGVWLAELAPLDVSQDVPGAVLNAVGGRETVLHSAPVEALTADGPSDDPARRLAEHCASRRMLVVLDNCEHLVQAAADLAEMLLTTCPGVAVLATSREPLGVPGELVRPLAPLPDPTALRLLAERGGAARPGFDIADDPGACAEICHRLDGLPLAIELAAARLRGLTPRQIADRLDNRFRLLTAGSRTVLPRQQTLRAVVDWSWDLLGGSERALLERLSVFTGGWTLEAAEHVCQGAPLAAEDVADVLASLVDKSLVVADMPGPEARYRMLETIHEYAAERLRESDPRGLTAGRHLRHFREFARTADPRLRGPEQLVWLERLEGEHDNIRAALRRAVEAGDEHEALVLTLAMSWFWSLRDYRAEGRYWFGAAAALGPDPYADPREPVEPIPVSPLDGEPPLSPDVLLDARRGVRLFQLASHVAELGAIPDEADSARGQAILDAYPPHFPQSCRLPGIMRIFAVFLAGCLDRLPRLMDELVEGCRSAGREWELALALHLRSRMLNERPRGLDRVSRDAEESLGLFRRLGDQWGMAEALAGQAEASRWLGDYALAADRYHQALELATTIGAHAELPMLKVQLGDTLVGAGRAEEGERFLREGIEQAEDAGPGDHGAVFYGRLVLAVQLGRRGEFDQARDLLEGRVCSEENQRFPTGAMFMGALGWIEARAGDPLKGLRLVRECVDAVGRHPLVALIAQQLLLMTIPSAVCVLSMVAEGGGAGELGSARRAARMLGAYDVLHHRMAPFEAEELGAAEQRLRAVLGGEEFEAEYAKGGSLTATEAAALVHAP</sequence>
<dbReference type="SUPFAM" id="SSF48452">
    <property type="entry name" value="TPR-like"/>
    <property type="match status" value="2"/>
</dbReference>
<reference evidence="7" key="1">
    <citation type="journal article" date="2014" name="Int. J. Syst. Evol. Microbiol.">
        <title>Complete genome sequence of Corynebacterium casei LMG S-19264T (=DSM 44701T), isolated from a smear-ripened cheese.</title>
        <authorList>
            <consortium name="US DOE Joint Genome Institute (JGI-PGF)"/>
            <person name="Walter F."/>
            <person name="Albersmeier A."/>
            <person name="Kalinowski J."/>
            <person name="Ruckert C."/>
        </authorList>
    </citation>
    <scope>NUCLEOTIDE SEQUENCE</scope>
    <source>
        <strain evidence="7">CGMCC 4.7201</strain>
    </source>
</reference>
<keyword evidence="8" id="KW-1185">Reference proteome</keyword>
<dbReference type="EMBL" id="BMMS01000001">
    <property type="protein sequence ID" value="GGO80009.1"/>
    <property type="molecule type" value="Genomic_DNA"/>
</dbReference>
<dbReference type="InterPro" id="IPR011990">
    <property type="entry name" value="TPR-like_helical_dom_sf"/>
</dbReference>
<evidence type="ECO:0000259" key="5">
    <source>
        <dbReference type="SMART" id="SM00862"/>
    </source>
</evidence>
<dbReference type="Gene3D" id="1.10.10.10">
    <property type="entry name" value="Winged helix-like DNA-binding domain superfamily/Winged helix DNA-binding domain"/>
    <property type="match status" value="1"/>
</dbReference>
<dbReference type="SUPFAM" id="SSF46894">
    <property type="entry name" value="C-terminal effector domain of the bipartite response regulators"/>
    <property type="match status" value="1"/>
</dbReference>